<dbReference type="Pfam" id="PF03330">
    <property type="entry name" value="DPBB_1"/>
    <property type="match status" value="1"/>
</dbReference>
<feature type="domain" description="RlpA-like protein double-psi beta-barrel" evidence="4">
    <location>
        <begin position="293"/>
        <end position="342"/>
    </location>
</feature>
<dbReference type="SUPFAM" id="SSF50685">
    <property type="entry name" value="Barwin-like endoglucanases"/>
    <property type="match status" value="1"/>
</dbReference>
<gene>
    <name evidence="5" type="ORF">MSAN_00565800</name>
</gene>
<keyword evidence="1 3" id="KW-0732">Signal</keyword>
<feature type="signal peptide" evidence="3">
    <location>
        <begin position="1"/>
        <end position="20"/>
    </location>
</feature>
<protein>
    <submittedName>
        <fullName evidence="5">DPBB-1 domain-containing protein</fullName>
    </submittedName>
</protein>
<dbReference type="EMBL" id="JACAZH010000003">
    <property type="protein sequence ID" value="KAF7373554.1"/>
    <property type="molecule type" value="Genomic_DNA"/>
</dbReference>
<dbReference type="CDD" id="cd22191">
    <property type="entry name" value="DPBB_RlpA_EXP_N-like"/>
    <property type="match status" value="1"/>
</dbReference>
<comment type="caution">
    <text evidence="5">The sequence shown here is derived from an EMBL/GenBank/DDBJ whole genome shotgun (WGS) entry which is preliminary data.</text>
</comment>
<accession>A0A8H7DFI2</accession>
<feature type="region of interest" description="Disordered" evidence="2">
    <location>
        <begin position="27"/>
        <end position="131"/>
    </location>
</feature>
<dbReference type="InterPro" id="IPR051477">
    <property type="entry name" value="Expansin_CellWall"/>
</dbReference>
<dbReference type="InterPro" id="IPR036908">
    <property type="entry name" value="RlpA-like_sf"/>
</dbReference>
<evidence type="ECO:0000256" key="2">
    <source>
        <dbReference type="SAM" id="MobiDB-lite"/>
    </source>
</evidence>
<evidence type="ECO:0000256" key="3">
    <source>
        <dbReference type="SAM" id="SignalP"/>
    </source>
</evidence>
<name>A0A8H7DFI2_9AGAR</name>
<dbReference type="InterPro" id="IPR009009">
    <property type="entry name" value="RlpA-like_DPBB"/>
</dbReference>
<reference evidence="5" key="1">
    <citation type="submission" date="2020-05" db="EMBL/GenBank/DDBJ databases">
        <title>Mycena genomes resolve the evolution of fungal bioluminescence.</title>
        <authorList>
            <person name="Tsai I.J."/>
        </authorList>
    </citation>
    <scope>NUCLEOTIDE SEQUENCE</scope>
    <source>
        <strain evidence="5">160909Yilan</strain>
    </source>
</reference>
<dbReference type="PANTHER" id="PTHR31836:SF28">
    <property type="entry name" value="SRCR DOMAIN-CONTAINING PROTEIN-RELATED"/>
    <property type="match status" value="1"/>
</dbReference>
<keyword evidence="6" id="KW-1185">Reference proteome</keyword>
<dbReference type="OrthoDB" id="406505at2759"/>
<feature type="compositionally biased region" description="Low complexity" evidence="2">
    <location>
        <begin position="67"/>
        <end position="124"/>
    </location>
</feature>
<dbReference type="AlphaFoldDB" id="A0A8H7DFI2"/>
<feature type="chain" id="PRO_5034906542" evidence="3">
    <location>
        <begin position="21"/>
        <end position="348"/>
    </location>
</feature>
<organism evidence="5 6">
    <name type="scientific">Mycena sanguinolenta</name>
    <dbReference type="NCBI Taxonomy" id="230812"/>
    <lineage>
        <taxon>Eukaryota</taxon>
        <taxon>Fungi</taxon>
        <taxon>Dikarya</taxon>
        <taxon>Basidiomycota</taxon>
        <taxon>Agaricomycotina</taxon>
        <taxon>Agaricomycetes</taxon>
        <taxon>Agaricomycetidae</taxon>
        <taxon>Agaricales</taxon>
        <taxon>Marasmiineae</taxon>
        <taxon>Mycenaceae</taxon>
        <taxon>Mycena</taxon>
    </lineage>
</organism>
<dbReference type="PANTHER" id="PTHR31836">
    <property type="match status" value="1"/>
</dbReference>
<evidence type="ECO:0000313" key="5">
    <source>
        <dbReference type="EMBL" id="KAF7373554.1"/>
    </source>
</evidence>
<sequence length="348" mass="35622">MLFQLPTSALLLALVVLADASSHGQAAHHAGMRRRQLNPRGPQPVTVPDVHVPRASLNRRSCKKKTSNSTLSAVSSTSSTHAAASTSTTKTTTEATSTKTTSTKKSTTAASKATAASGGSSSSGSSGGKSGSIATVAVASADFTPVKPAAWPTATQSGPQPTSTVASASDPYLEELSKAIDNSGNSFFTTVHTGDMTYYGQGLGACGDVYDDQSFTAAVSMEMFDNWPGASAEQNRNPICGPFVPGRKALNSAGVMAQAITSSVPGYAEIGGDGLINCVGTGTGSSDVQCHVPMTATVSHGGKSIQVQIVDRCVGCKEGDIDLTPAAFAALADMSLGRTDVTWFFNKW</sequence>
<evidence type="ECO:0000259" key="4">
    <source>
        <dbReference type="Pfam" id="PF03330"/>
    </source>
</evidence>
<dbReference type="Proteomes" id="UP000623467">
    <property type="component" value="Unassembled WGS sequence"/>
</dbReference>
<evidence type="ECO:0000313" key="6">
    <source>
        <dbReference type="Proteomes" id="UP000623467"/>
    </source>
</evidence>
<dbReference type="Gene3D" id="2.40.40.10">
    <property type="entry name" value="RlpA-like domain"/>
    <property type="match status" value="1"/>
</dbReference>
<proteinExistence type="predicted"/>
<evidence type="ECO:0000256" key="1">
    <source>
        <dbReference type="ARBA" id="ARBA00022729"/>
    </source>
</evidence>